<dbReference type="GO" id="GO:0003700">
    <property type="term" value="F:DNA-binding transcription factor activity"/>
    <property type="evidence" value="ECO:0007669"/>
    <property type="project" value="InterPro"/>
</dbReference>
<dbReference type="InterPro" id="IPR011256">
    <property type="entry name" value="Reg_factor_effector_dom_sf"/>
</dbReference>
<reference evidence="5 6" key="1">
    <citation type="submission" date="2018-08" db="EMBL/GenBank/DDBJ databases">
        <title>A genome reference for cultivated species of the human gut microbiota.</title>
        <authorList>
            <person name="Zou Y."/>
            <person name="Xue W."/>
            <person name="Luo G."/>
        </authorList>
    </citation>
    <scope>NUCLEOTIDE SEQUENCE [LARGE SCALE GENOMIC DNA]</scope>
    <source>
        <strain evidence="5 6">AM07-24</strain>
    </source>
</reference>
<dbReference type="PRINTS" id="PR00032">
    <property type="entry name" value="HTHARAC"/>
</dbReference>
<gene>
    <name evidence="5" type="ORF">DW099_14460</name>
</gene>
<dbReference type="GO" id="GO:0043565">
    <property type="term" value="F:sequence-specific DNA binding"/>
    <property type="evidence" value="ECO:0007669"/>
    <property type="project" value="InterPro"/>
</dbReference>
<dbReference type="SMART" id="SM00871">
    <property type="entry name" value="AraC_E_bind"/>
    <property type="match status" value="1"/>
</dbReference>
<dbReference type="Gene3D" id="3.20.80.10">
    <property type="entry name" value="Regulatory factor, effector binding domain"/>
    <property type="match status" value="1"/>
</dbReference>
<protein>
    <submittedName>
        <fullName evidence="5">Helix-turn-helix domain-containing protein</fullName>
    </submittedName>
</protein>
<dbReference type="PROSITE" id="PS00041">
    <property type="entry name" value="HTH_ARAC_FAMILY_1"/>
    <property type="match status" value="1"/>
</dbReference>
<dbReference type="AlphaFoldDB" id="A0A415DYW3"/>
<dbReference type="STRING" id="1776384.GCA_900086585_01712"/>
<dbReference type="InterPro" id="IPR010499">
    <property type="entry name" value="AraC_E-bd"/>
</dbReference>
<comment type="caution">
    <text evidence="5">The sequence shown here is derived from an EMBL/GenBank/DDBJ whole genome shotgun (WGS) entry which is preliminary data.</text>
</comment>
<accession>A0A415DYW3</accession>
<proteinExistence type="predicted"/>
<dbReference type="SUPFAM" id="SSF46689">
    <property type="entry name" value="Homeodomain-like"/>
    <property type="match status" value="2"/>
</dbReference>
<dbReference type="Pfam" id="PF12833">
    <property type="entry name" value="HTH_18"/>
    <property type="match status" value="1"/>
</dbReference>
<sequence length="302" mass="34545">MHAWEQIQVTIDYIENHIAEPLEIEELAKMAALSPFYYQRLFRRLVKKPPGEYIKLRRMAIATEKLLEKDRRILDVALDLGFATHEHFTRVFKKTFGLTPEEYRQNPAVFNRMTKPQLLLHYTLIDENVPLISDGIVLEIGRRQLQSAESFVGLSAKAPLQFINDLGVASGPDPLDTLWRTFHDQKNSIPALVRGGDEIGITYASDEEGFFNYFAGGRASAGANVDGFQSWQLTPGEYVVCTFEAENFEHLVMDVLYKAHQYLFGTWLPRHGITTEPFSAERYHSHSSDTTEMEIWVKTISS</sequence>
<evidence type="ECO:0000256" key="3">
    <source>
        <dbReference type="ARBA" id="ARBA00023163"/>
    </source>
</evidence>
<evidence type="ECO:0000313" key="5">
    <source>
        <dbReference type="EMBL" id="RHJ86037.1"/>
    </source>
</evidence>
<feature type="domain" description="HTH araC/xylS-type" evidence="4">
    <location>
        <begin position="8"/>
        <end position="106"/>
    </location>
</feature>
<dbReference type="InterPro" id="IPR018062">
    <property type="entry name" value="HTH_AraC-typ_CS"/>
</dbReference>
<keyword evidence="2" id="KW-0238">DNA-binding</keyword>
<dbReference type="Proteomes" id="UP000284841">
    <property type="component" value="Unassembled WGS sequence"/>
</dbReference>
<dbReference type="Pfam" id="PF06445">
    <property type="entry name" value="GyrI-like"/>
    <property type="match status" value="1"/>
</dbReference>
<dbReference type="InterPro" id="IPR020449">
    <property type="entry name" value="Tscrpt_reg_AraC-type_HTH"/>
</dbReference>
<dbReference type="PANTHER" id="PTHR47504:SF5">
    <property type="entry name" value="RIGHT ORIGIN-BINDING PROTEIN"/>
    <property type="match status" value="1"/>
</dbReference>
<keyword evidence="6" id="KW-1185">Reference proteome</keyword>
<dbReference type="RefSeq" id="WP_118336164.1">
    <property type="nucleotide sequence ID" value="NZ_AP025567.1"/>
</dbReference>
<dbReference type="SUPFAM" id="SSF55136">
    <property type="entry name" value="Probable bacterial effector-binding domain"/>
    <property type="match status" value="1"/>
</dbReference>
<keyword evidence="3" id="KW-0804">Transcription</keyword>
<evidence type="ECO:0000259" key="4">
    <source>
        <dbReference type="PROSITE" id="PS01124"/>
    </source>
</evidence>
<dbReference type="EMBL" id="QRMS01000004">
    <property type="protein sequence ID" value="RHJ86037.1"/>
    <property type="molecule type" value="Genomic_DNA"/>
</dbReference>
<evidence type="ECO:0000256" key="1">
    <source>
        <dbReference type="ARBA" id="ARBA00023015"/>
    </source>
</evidence>
<name>A0A415DYW3_9FIRM</name>
<dbReference type="PROSITE" id="PS01124">
    <property type="entry name" value="HTH_ARAC_FAMILY_2"/>
    <property type="match status" value="1"/>
</dbReference>
<dbReference type="InterPro" id="IPR029442">
    <property type="entry name" value="GyrI-like"/>
</dbReference>
<keyword evidence="1" id="KW-0805">Transcription regulation</keyword>
<dbReference type="InterPro" id="IPR018060">
    <property type="entry name" value="HTH_AraC"/>
</dbReference>
<organism evidence="5 6">
    <name type="scientific">Emergencia timonensis</name>
    <dbReference type="NCBI Taxonomy" id="1776384"/>
    <lineage>
        <taxon>Bacteria</taxon>
        <taxon>Bacillati</taxon>
        <taxon>Bacillota</taxon>
        <taxon>Clostridia</taxon>
        <taxon>Peptostreptococcales</taxon>
        <taxon>Anaerovoracaceae</taxon>
        <taxon>Emergencia</taxon>
    </lineage>
</organism>
<dbReference type="PANTHER" id="PTHR47504">
    <property type="entry name" value="RIGHT ORIGIN-BINDING PROTEIN"/>
    <property type="match status" value="1"/>
</dbReference>
<dbReference type="InterPro" id="IPR050959">
    <property type="entry name" value="MarA-like"/>
</dbReference>
<dbReference type="Gene3D" id="1.10.10.60">
    <property type="entry name" value="Homeodomain-like"/>
    <property type="match status" value="2"/>
</dbReference>
<dbReference type="InterPro" id="IPR009057">
    <property type="entry name" value="Homeodomain-like_sf"/>
</dbReference>
<dbReference type="SMART" id="SM00342">
    <property type="entry name" value="HTH_ARAC"/>
    <property type="match status" value="1"/>
</dbReference>
<evidence type="ECO:0000256" key="2">
    <source>
        <dbReference type="ARBA" id="ARBA00023125"/>
    </source>
</evidence>
<evidence type="ECO:0000313" key="6">
    <source>
        <dbReference type="Proteomes" id="UP000284841"/>
    </source>
</evidence>
<dbReference type="OrthoDB" id="9801308at2"/>